<feature type="transmembrane region" description="Helical" evidence="12">
    <location>
        <begin position="370"/>
        <end position="390"/>
    </location>
</feature>
<evidence type="ECO:0000256" key="12">
    <source>
        <dbReference type="SAM" id="Phobius"/>
    </source>
</evidence>
<feature type="transmembrane region" description="Helical" evidence="12">
    <location>
        <begin position="271"/>
        <end position="296"/>
    </location>
</feature>
<keyword evidence="10" id="KW-0739">Sodium transport</keyword>
<gene>
    <name evidence="13" type="ORF">SAMN02745174_00964</name>
</gene>
<evidence type="ECO:0000256" key="11">
    <source>
        <dbReference type="RuleBase" id="RU362091"/>
    </source>
</evidence>
<evidence type="ECO:0000256" key="10">
    <source>
        <dbReference type="ARBA" id="ARBA00023201"/>
    </source>
</evidence>
<feature type="transmembrane region" description="Helical" evidence="12">
    <location>
        <begin position="153"/>
        <end position="172"/>
    </location>
</feature>
<keyword evidence="5 12" id="KW-0812">Transmembrane</keyword>
<dbReference type="Pfam" id="PF00474">
    <property type="entry name" value="SSF"/>
    <property type="match status" value="1"/>
</dbReference>
<dbReference type="STRING" id="180163.SAMN02745174_00964"/>
<evidence type="ECO:0000256" key="6">
    <source>
        <dbReference type="ARBA" id="ARBA00022989"/>
    </source>
</evidence>
<dbReference type="PROSITE" id="PS50283">
    <property type="entry name" value="NA_SOLUT_SYMP_3"/>
    <property type="match status" value="1"/>
</dbReference>
<sequence>MTWSYINWIVLFGYLLFLLFLGIKFSRDNKSSEDYFLGGRSIPGWVNGMSIYATALSAITFMAIPVNVYRSNWVLAFGNLAIIPIACIAMVFFAPFYRSLNYTTAYEYLEDRFGKFLRVSASVTFILFHIMRVAFVTYLPALALGQVLNMDPGIMVLIIGVLCIIYTTIGGMKAVVYSDALQGIVLLLGALGIVIYGVFHIDGGLSHVVNTIVSEDKFLPIKSMKWSWVDASIPSVFIGTIFSSLYQYIGSQDVVQRYNSSKNEKELKKSLILNMWITLPTIVIFYGMGSVLYVFFKEKGLPSELGNNLQVMVPFFIVKYLPVGISGIVLAGIFAAAQSTISSSLNSCATCFVTDILGMRKVKLEDKEKFLYGQITSSVVGILGTVYAFYMTRSGQGDIFVAFNSLIGLFGGPVAGVFILGIFFKRVKNRGAICGFLISLMVMYLTQGKIYGYLNGIVAIGSVILVGNIVSIFCGEKS</sequence>
<evidence type="ECO:0000313" key="14">
    <source>
        <dbReference type="Proteomes" id="UP000191153"/>
    </source>
</evidence>
<evidence type="ECO:0000256" key="2">
    <source>
        <dbReference type="ARBA" id="ARBA00006434"/>
    </source>
</evidence>
<keyword evidence="14" id="KW-1185">Reference proteome</keyword>
<accession>A0A1T4LTQ4</accession>
<comment type="similarity">
    <text evidence="2 11">Belongs to the sodium:solute symporter (SSF) (TC 2.A.21) family.</text>
</comment>
<dbReference type="EMBL" id="FUWX01000007">
    <property type="protein sequence ID" value="SJZ58093.1"/>
    <property type="molecule type" value="Genomic_DNA"/>
</dbReference>
<dbReference type="CDD" id="cd11495">
    <property type="entry name" value="SLC5sbd_NIS-like_u3"/>
    <property type="match status" value="1"/>
</dbReference>
<feature type="transmembrane region" description="Helical" evidence="12">
    <location>
        <begin position="44"/>
        <end position="64"/>
    </location>
</feature>
<evidence type="ECO:0000256" key="1">
    <source>
        <dbReference type="ARBA" id="ARBA00004651"/>
    </source>
</evidence>
<dbReference type="InterPro" id="IPR001734">
    <property type="entry name" value="Na/solute_symporter"/>
</dbReference>
<keyword evidence="9 12" id="KW-0472">Membrane</keyword>
<reference evidence="13 14" key="1">
    <citation type="submission" date="2017-02" db="EMBL/GenBank/DDBJ databases">
        <authorList>
            <person name="Peterson S.W."/>
        </authorList>
    </citation>
    <scope>NUCLEOTIDE SEQUENCE [LARGE SCALE GENOMIC DNA]</scope>
    <source>
        <strain evidence="13 14">ATCC 700028</strain>
    </source>
</reference>
<feature type="transmembrane region" description="Helical" evidence="12">
    <location>
        <begin position="431"/>
        <end position="447"/>
    </location>
</feature>
<feature type="transmembrane region" description="Helical" evidence="12">
    <location>
        <begin position="116"/>
        <end position="141"/>
    </location>
</feature>
<keyword evidence="4" id="KW-1003">Cell membrane</keyword>
<dbReference type="AlphaFoldDB" id="A0A1T4LTQ4"/>
<dbReference type="InterPro" id="IPR051163">
    <property type="entry name" value="Sodium:Solute_Symporter_SSF"/>
</dbReference>
<dbReference type="NCBIfam" id="TIGR00813">
    <property type="entry name" value="sss"/>
    <property type="match status" value="1"/>
</dbReference>
<proteinExistence type="inferred from homology"/>
<evidence type="ECO:0000256" key="9">
    <source>
        <dbReference type="ARBA" id="ARBA00023136"/>
    </source>
</evidence>
<evidence type="ECO:0000256" key="8">
    <source>
        <dbReference type="ARBA" id="ARBA00023065"/>
    </source>
</evidence>
<name>A0A1T4LTQ4_9FUSO</name>
<dbReference type="RefSeq" id="WP_078693481.1">
    <property type="nucleotide sequence ID" value="NZ_FUWX01000007.1"/>
</dbReference>
<dbReference type="Proteomes" id="UP000191153">
    <property type="component" value="Unassembled WGS sequence"/>
</dbReference>
<keyword evidence="8" id="KW-0406">Ion transport</keyword>
<dbReference type="GO" id="GO:0006814">
    <property type="term" value="P:sodium ion transport"/>
    <property type="evidence" value="ECO:0007669"/>
    <property type="project" value="UniProtKB-KW"/>
</dbReference>
<evidence type="ECO:0000256" key="5">
    <source>
        <dbReference type="ARBA" id="ARBA00022692"/>
    </source>
</evidence>
<dbReference type="PANTHER" id="PTHR42985:SF40">
    <property type="entry name" value="LD47995P-RELATED"/>
    <property type="match status" value="1"/>
</dbReference>
<dbReference type="Gene3D" id="1.20.1730.10">
    <property type="entry name" value="Sodium/glucose cotransporter"/>
    <property type="match status" value="1"/>
</dbReference>
<keyword evidence="6 12" id="KW-1133">Transmembrane helix</keyword>
<feature type="transmembrane region" description="Helical" evidence="12">
    <location>
        <begin position="453"/>
        <end position="474"/>
    </location>
</feature>
<evidence type="ECO:0000256" key="3">
    <source>
        <dbReference type="ARBA" id="ARBA00022448"/>
    </source>
</evidence>
<dbReference type="InterPro" id="IPR038377">
    <property type="entry name" value="Na/Glc_symporter_sf"/>
</dbReference>
<feature type="transmembrane region" description="Helical" evidence="12">
    <location>
        <begin position="402"/>
        <end position="424"/>
    </location>
</feature>
<evidence type="ECO:0000313" key="13">
    <source>
        <dbReference type="EMBL" id="SJZ58093.1"/>
    </source>
</evidence>
<feature type="transmembrane region" description="Helical" evidence="12">
    <location>
        <begin position="316"/>
        <end position="337"/>
    </location>
</feature>
<feature type="transmembrane region" description="Helical" evidence="12">
    <location>
        <begin position="231"/>
        <end position="250"/>
    </location>
</feature>
<protein>
    <submittedName>
        <fullName evidence="13">Solute:Na+ symporter, SSS family</fullName>
    </submittedName>
</protein>
<dbReference type="OrthoDB" id="9766407at2"/>
<dbReference type="GO" id="GO:0005886">
    <property type="term" value="C:plasma membrane"/>
    <property type="evidence" value="ECO:0007669"/>
    <property type="project" value="UniProtKB-SubCell"/>
</dbReference>
<feature type="transmembrane region" description="Helical" evidence="12">
    <location>
        <begin position="184"/>
        <end position="201"/>
    </location>
</feature>
<dbReference type="GO" id="GO:0015293">
    <property type="term" value="F:symporter activity"/>
    <property type="evidence" value="ECO:0007669"/>
    <property type="project" value="TreeGrafter"/>
</dbReference>
<keyword evidence="3" id="KW-0813">Transport</keyword>
<evidence type="ECO:0000256" key="4">
    <source>
        <dbReference type="ARBA" id="ARBA00022475"/>
    </source>
</evidence>
<dbReference type="PANTHER" id="PTHR42985">
    <property type="entry name" value="SODIUM-COUPLED MONOCARBOXYLATE TRANSPORTER"/>
    <property type="match status" value="1"/>
</dbReference>
<feature type="transmembrane region" description="Helical" evidence="12">
    <location>
        <begin position="76"/>
        <end position="96"/>
    </location>
</feature>
<keyword evidence="7" id="KW-0915">Sodium</keyword>
<organism evidence="13 14">
    <name type="scientific">Cetobacterium ceti</name>
    <dbReference type="NCBI Taxonomy" id="180163"/>
    <lineage>
        <taxon>Bacteria</taxon>
        <taxon>Fusobacteriati</taxon>
        <taxon>Fusobacteriota</taxon>
        <taxon>Fusobacteriia</taxon>
        <taxon>Fusobacteriales</taxon>
        <taxon>Fusobacteriaceae</taxon>
        <taxon>Cetobacterium</taxon>
    </lineage>
</organism>
<evidence type="ECO:0000256" key="7">
    <source>
        <dbReference type="ARBA" id="ARBA00023053"/>
    </source>
</evidence>
<feature type="transmembrane region" description="Helical" evidence="12">
    <location>
        <begin position="6"/>
        <end position="23"/>
    </location>
</feature>
<comment type="subcellular location">
    <subcellularLocation>
        <location evidence="1">Cell membrane</location>
        <topology evidence="1">Multi-pass membrane protein</topology>
    </subcellularLocation>
</comment>